<comment type="caution">
    <text evidence="2">The sequence shown here is derived from an EMBL/GenBank/DDBJ whole genome shotgun (WGS) entry which is preliminary data.</text>
</comment>
<dbReference type="SUPFAM" id="SSF53335">
    <property type="entry name" value="S-adenosyl-L-methionine-dependent methyltransferases"/>
    <property type="match status" value="1"/>
</dbReference>
<dbReference type="PANTHER" id="PTHR43861">
    <property type="entry name" value="TRANS-ACONITATE 2-METHYLTRANSFERASE-RELATED"/>
    <property type="match status" value="1"/>
</dbReference>
<dbReference type="EC" id="2.1.1.-" evidence="2"/>
<keyword evidence="2" id="KW-0489">Methyltransferase</keyword>
<evidence type="ECO:0000313" key="3">
    <source>
        <dbReference type="Proteomes" id="UP001597452"/>
    </source>
</evidence>
<dbReference type="InterPro" id="IPR013216">
    <property type="entry name" value="Methyltransf_11"/>
</dbReference>
<dbReference type="GO" id="GO:0032259">
    <property type="term" value="P:methylation"/>
    <property type="evidence" value="ECO:0007669"/>
    <property type="project" value="UniProtKB-KW"/>
</dbReference>
<dbReference type="CDD" id="cd02440">
    <property type="entry name" value="AdoMet_MTases"/>
    <property type="match status" value="1"/>
</dbReference>
<dbReference type="EMBL" id="JBHUMZ010000025">
    <property type="protein sequence ID" value="MFD2639502.1"/>
    <property type="molecule type" value="Genomic_DNA"/>
</dbReference>
<accession>A0ABW5QC41</accession>
<gene>
    <name evidence="2" type="ORF">ACFSW4_11535</name>
</gene>
<dbReference type="RefSeq" id="WP_279401808.1">
    <property type="nucleotide sequence ID" value="NZ_JBHUMZ010000025.1"/>
</dbReference>
<dbReference type="Gene3D" id="3.40.50.150">
    <property type="entry name" value="Vaccinia Virus protein VP39"/>
    <property type="match status" value="1"/>
</dbReference>
<protein>
    <submittedName>
        <fullName evidence="2">Class I SAM-dependent methyltransferase</fullName>
        <ecNumber evidence="2">2.1.1.-</ecNumber>
    </submittedName>
</protein>
<dbReference type="GO" id="GO:0008168">
    <property type="term" value="F:methyltransferase activity"/>
    <property type="evidence" value="ECO:0007669"/>
    <property type="project" value="UniProtKB-KW"/>
</dbReference>
<name>A0ABW5QC41_9BACI</name>
<evidence type="ECO:0000259" key="1">
    <source>
        <dbReference type="Pfam" id="PF08241"/>
    </source>
</evidence>
<feature type="domain" description="Methyltransferase type 11" evidence="1">
    <location>
        <begin position="44"/>
        <end position="139"/>
    </location>
</feature>
<dbReference type="Proteomes" id="UP001597452">
    <property type="component" value="Unassembled WGS sequence"/>
</dbReference>
<reference evidence="3" key="1">
    <citation type="journal article" date="2019" name="Int. J. Syst. Evol. Microbiol.">
        <title>The Global Catalogue of Microorganisms (GCM) 10K type strain sequencing project: providing services to taxonomists for standard genome sequencing and annotation.</title>
        <authorList>
            <consortium name="The Broad Institute Genomics Platform"/>
            <consortium name="The Broad Institute Genome Sequencing Center for Infectious Disease"/>
            <person name="Wu L."/>
            <person name="Ma J."/>
        </authorList>
    </citation>
    <scope>NUCLEOTIDE SEQUENCE [LARGE SCALE GENOMIC DNA]</scope>
    <source>
        <strain evidence="3">TISTR 1571</strain>
    </source>
</reference>
<sequence length="189" mass="21397">MHGHGHRFNPEKADKLLSDERRKSIDIERVMDLMSLKSSDVIADFGAGNGFFSVPFAEQVDKVLAIDIEPKMLELLKEHAEAKNLTNIDYVESDLQDIALDHELADKGIIAFVMHEIPNMEVALNEFKRIIKKGGSLIIIDWEAVESESGPPVHERIASSDLGDFLKRQGYEPHLEHLNEAVYLIKIHF</sequence>
<dbReference type="Pfam" id="PF08241">
    <property type="entry name" value="Methyltransf_11"/>
    <property type="match status" value="1"/>
</dbReference>
<evidence type="ECO:0000313" key="2">
    <source>
        <dbReference type="EMBL" id="MFD2639502.1"/>
    </source>
</evidence>
<keyword evidence="2" id="KW-0808">Transferase</keyword>
<keyword evidence="3" id="KW-1185">Reference proteome</keyword>
<proteinExistence type="predicted"/>
<dbReference type="InterPro" id="IPR029063">
    <property type="entry name" value="SAM-dependent_MTases_sf"/>
</dbReference>
<organism evidence="2 3">
    <name type="scientific">Piscibacillus salipiscarius</name>
    <dbReference type="NCBI Taxonomy" id="299480"/>
    <lineage>
        <taxon>Bacteria</taxon>
        <taxon>Bacillati</taxon>
        <taxon>Bacillota</taxon>
        <taxon>Bacilli</taxon>
        <taxon>Bacillales</taxon>
        <taxon>Bacillaceae</taxon>
        <taxon>Piscibacillus</taxon>
    </lineage>
</organism>